<keyword evidence="7 8" id="KW-0472">Membrane</keyword>
<dbReference type="EMBL" id="NBXA01000007">
    <property type="protein sequence ID" value="RFA15204.1"/>
    <property type="molecule type" value="Genomic_DNA"/>
</dbReference>
<protein>
    <submittedName>
        <fullName evidence="9">Succinate dehydrogenase</fullName>
    </submittedName>
</protein>
<dbReference type="Pfam" id="PF01127">
    <property type="entry name" value="Sdh_cyt"/>
    <property type="match status" value="1"/>
</dbReference>
<evidence type="ECO:0000256" key="6">
    <source>
        <dbReference type="ARBA" id="ARBA00023004"/>
    </source>
</evidence>
<evidence type="ECO:0000256" key="2">
    <source>
        <dbReference type="ARBA" id="ARBA00022617"/>
    </source>
</evidence>
<feature type="transmembrane region" description="Helical" evidence="8">
    <location>
        <begin position="107"/>
        <end position="130"/>
    </location>
</feature>
<feature type="transmembrane region" description="Helical" evidence="8">
    <location>
        <begin position="67"/>
        <end position="86"/>
    </location>
</feature>
<reference evidence="9 10" key="1">
    <citation type="submission" date="2017-04" db="EMBL/GenBank/DDBJ databases">
        <title>Comparative genome analysis of Subtercola boreus.</title>
        <authorList>
            <person name="Cho Y.-J."/>
            <person name="Cho A."/>
            <person name="Kim O.-S."/>
            <person name="Lee J.-I."/>
        </authorList>
    </citation>
    <scope>NUCLEOTIDE SEQUENCE [LARGE SCALE GENOMIC DNA]</scope>
    <source>
        <strain evidence="9 10">P27444</strain>
    </source>
</reference>
<dbReference type="SUPFAM" id="SSF81343">
    <property type="entry name" value="Fumarate reductase respiratory complex transmembrane subunits"/>
    <property type="match status" value="1"/>
</dbReference>
<sequence length="149" mass="16558">MSTIIESPRQPQQRASKGRVNWEKYGWIYMRASGVLLIILIFGHLFVNLVQGDGIKAIDFAFVAGKYATPFWQIWDVVMLWLAMIHGSNGMRTIVNDYASNPTVRRILLGALFVAAVVLIVLGTLVVFTFDPCSTLIPADQALSFCPVP</sequence>
<proteinExistence type="predicted"/>
<dbReference type="RefSeq" id="WP_116281966.1">
    <property type="nucleotide sequence ID" value="NZ_NBXA01000007.1"/>
</dbReference>
<dbReference type="AlphaFoldDB" id="A0A3E0VYM7"/>
<dbReference type="GO" id="GO:0046872">
    <property type="term" value="F:metal ion binding"/>
    <property type="evidence" value="ECO:0007669"/>
    <property type="project" value="UniProtKB-KW"/>
</dbReference>
<dbReference type="InterPro" id="IPR034804">
    <property type="entry name" value="SQR/QFR_C/D"/>
</dbReference>
<dbReference type="OrthoDB" id="67843at2"/>
<evidence type="ECO:0000256" key="4">
    <source>
        <dbReference type="ARBA" id="ARBA00022723"/>
    </source>
</evidence>
<comment type="caution">
    <text evidence="9">The sequence shown here is derived from an EMBL/GenBank/DDBJ whole genome shotgun (WGS) entry which is preliminary data.</text>
</comment>
<evidence type="ECO:0000256" key="5">
    <source>
        <dbReference type="ARBA" id="ARBA00022989"/>
    </source>
</evidence>
<dbReference type="CDD" id="cd03500">
    <property type="entry name" value="SQR_TypeA_SdhD_like"/>
    <property type="match status" value="1"/>
</dbReference>
<gene>
    <name evidence="9" type="ORF">B7R21_04030</name>
</gene>
<evidence type="ECO:0000256" key="3">
    <source>
        <dbReference type="ARBA" id="ARBA00022692"/>
    </source>
</evidence>
<name>A0A3E0VYM7_9MICO</name>
<keyword evidence="2" id="KW-0349">Heme</keyword>
<evidence type="ECO:0000256" key="1">
    <source>
        <dbReference type="ARBA" id="ARBA00004370"/>
    </source>
</evidence>
<keyword evidence="4" id="KW-0479">Metal-binding</keyword>
<evidence type="ECO:0000313" key="9">
    <source>
        <dbReference type="EMBL" id="RFA15204.1"/>
    </source>
</evidence>
<organism evidence="9 10">
    <name type="scientific">Subtercola boreus</name>
    <dbReference type="NCBI Taxonomy" id="120213"/>
    <lineage>
        <taxon>Bacteria</taxon>
        <taxon>Bacillati</taxon>
        <taxon>Actinomycetota</taxon>
        <taxon>Actinomycetes</taxon>
        <taxon>Micrococcales</taxon>
        <taxon>Microbacteriaceae</taxon>
        <taxon>Subtercola</taxon>
    </lineage>
</organism>
<evidence type="ECO:0000256" key="8">
    <source>
        <dbReference type="SAM" id="Phobius"/>
    </source>
</evidence>
<dbReference type="InterPro" id="IPR000701">
    <property type="entry name" value="SuccDH_FuR_B_TM-su"/>
</dbReference>
<evidence type="ECO:0000256" key="7">
    <source>
        <dbReference type="ARBA" id="ARBA00023136"/>
    </source>
</evidence>
<dbReference type="Proteomes" id="UP000256709">
    <property type="component" value="Unassembled WGS sequence"/>
</dbReference>
<keyword evidence="5 8" id="KW-1133">Transmembrane helix</keyword>
<dbReference type="Gene3D" id="1.20.1300.10">
    <property type="entry name" value="Fumarate reductase/succinate dehydrogenase, transmembrane subunit"/>
    <property type="match status" value="1"/>
</dbReference>
<dbReference type="GO" id="GO:0016020">
    <property type="term" value="C:membrane"/>
    <property type="evidence" value="ECO:0007669"/>
    <property type="project" value="UniProtKB-SubCell"/>
</dbReference>
<keyword evidence="3 8" id="KW-0812">Transmembrane</keyword>
<accession>A0A3E0VYM7</accession>
<keyword evidence="6" id="KW-0408">Iron</keyword>
<comment type="subcellular location">
    <subcellularLocation>
        <location evidence="1">Membrane</location>
    </subcellularLocation>
</comment>
<evidence type="ECO:0000313" key="10">
    <source>
        <dbReference type="Proteomes" id="UP000256709"/>
    </source>
</evidence>
<feature type="transmembrane region" description="Helical" evidence="8">
    <location>
        <begin position="28"/>
        <end position="47"/>
    </location>
</feature>